<dbReference type="InterPro" id="IPR002156">
    <property type="entry name" value="RNaseH_domain"/>
</dbReference>
<reference evidence="2 3" key="1">
    <citation type="journal article" date="2024" name="G3 (Bethesda)">
        <title>Genome assembly of Hibiscus sabdariffa L. provides insights into metabolisms of medicinal natural products.</title>
        <authorList>
            <person name="Kim T."/>
        </authorList>
    </citation>
    <scope>NUCLEOTIDE SEQUENCE [LARGE SCALE GENOMIC DNA]</scope>
    <source>
        <strain evidence="2">TK-2024</strain>
        <tissue evidence="2">Old leaves</tissue>
    </source>
</reference>
<dbReference type="PANTHER" id="PTHR47723">
    <property type="entry name" value="OS05G0353850 PROTEIN"/>
    <property type="match status" value="1"/>
</dbReference>
<name>A0ABR2AH79_9ROSI</name>
<feature type="domain" description="RNase H type-1" evidence="1">
    <location>
        <begin position="9"/>
        <end position="111"/>
    </location>
</feature>
<comment type="caution">
    <text evidence="2">The sequence shown here is derived from an EMBL/GenBank/DDBJ whole genome shotgun (WGS) entry which is preliminary data.</text>
</comment>
<evidence type="ECO:0000313" key="3">
    <source>
        <dbReference type="Proteomes" id="UP001396334"/>
    </source>
</evidence>
<dbReference type="SUPFAM" id="SSF53098">
    <property type="entry name" value="Ribonuclease H-like"/>
    <property type="match status" value="1"/>
</dbReference>
<sequence>MQSSPSIGNHSGSTLVEFSRAIGVSDPASAKLIAIKEAMAIYAKAKWSEKWHLIVESDSNNVVFWIRNPCCAPFPFKRLVQDCIEIGKYLSWEVAAVDRNQNTDADLLAKAGINRNLAHLKFFFEKK</sequence>
<dbReference type="EMBL" id="JBBPBN010000245">
    <property type="protein sequence ID" value="KAK8492611.1"/>
    <property type="molecule type" value="Genomic_DNA"/>
</dbReference>
<evidence type="ECO:0000259" key="1">
    <source>
        <dbReference type="Pfam" id="PF13456"/>
    </source>
</evidence>
<gene>
    <name evidence="2" type="ORF">V6N11_030833</name>
</gene>
<dbReference type="InterPro" id="IPR036397">
    <property type="entry name" value="RNaseH_sf"/>
</dbReference>
<dbReference type="Gene3D" id="3.30.420.10">
    <property type="entry name" value="Ribonuclease H-like superfamily/Ribonuclease H"/>
    <property type="match status" value="1"/>
</dbReference>
<dbReference type="Pfam" id="PF13456">
    <property type="entry name" value="RVT_3"/>
    <property type="match status" value="1"/>
</dbReference>
<dbReference type="PANTHER" id="PTHR47723:SF22">
    <property type="entry name" value="RNASE H TYPE-1 DOMAIN-CONTAINING PROTEIN"/>
    <property type="match status" value="1"/>
</dbReference>
<proteinExistence type="predicted"/>
<keyword evidence="3" id="KW-1185">Reference proteome</keyword>
<evidence type="ECO:0000313" key="2">
    <source>
        <dbReference type="EMBL" id="KAK8492611.1"/>
    </source>
</evidence>
<dbReference type="InterPro" id="IPR053151">
    <property type="entry name" value="RNase_H-like"/>
</dbReference>
<accession>A0ABR2AH79</accession>
<dbReference type="InterPro" id="IPR012337">
    <property type="entry name" value="RNaseH-like_sf"/>
</dbReference>
<organism evidence="2 3">
    <name type="scientific">Hibiscus sabdariffa</name>
    <name type="common">roselle</name>
    <dbReference type="NCBI Taxonomy" id="183260"/>
    <lineage>
        <taxon>Eukaryota</taxon>
        <taxon>Viridiplantae</taxon>
        <taxon>Streptophyta</taxon>
        <taxon>Embryophyta</taxon>
        <taxon>Tracheophyta</taxon>
        <taxon>Spermatophyta</taxon>
        <taxon>Magnoliopsida</taxon>
        <taxon>eudicotyledons</taxon>
        <taxon>Gunneridae</taxon>
        <taxon>Pentapetalae</taxon>
        <taxon>rosids</taxon>
        <taxon>malvids</taxon>
        <taxon>Malvales</taxon>
        <taxon>Malvaceae</taxon>
        <taxon>Malvoideae</taxon>
        <taxon>Hibiscus</taxon>
    </lineage>
</organism>
<dbReference type="Proteomes" id="UP001396334">
    <property type="component" value="Unassembled WGS sequence"/>
</dbReference>
<protein>
    <recommendedName>
        <fullName evidence="1">RNase H type-1 domain-containing protein</fullName>
    </recommendedName>
</protein>